<evidence type="ECO:0000256" key="1">
    <source>
        <dbReference type="SAM" id="MobiDB-lite"/>
    </source>
</evidence>
<dbReference type="InterPro" id="IPR052336">
    <property type="entry name" value="MlaD_Phospholipid_Transporter"/>
</dbReference>
<sequence length="407" mass="42482">MLSPRWLAGGLVATVVAGALLAQKQDDYDVRLVMPSAAQLSEQTPVWIGGRKVGQVTDLGVKDGKALVTISIDDDAAPLHTGTTTRVDWVSAVGERILTVEPGPASNPAIPEGAYVEAASRQVEVDQVLAALDTKTRERVSSLIGRLQATVDGREGQLNDTIQQASGTVDALGDVLRAVGADGPSIRAIVRDLSSLLDASAEKRSQIAASVANLSKVAASVAGEQEAISAMLKQLPSTFDTANTTLSKVPSASEQTVGLLDDLQPSTRRLRSVSKNLAPVLTDLRPTVAELRPLLSAADQLLGRTPALLDSSHQVLPGLDGMLADLAPAVAFLRPYTPDGVGGLMNWGQAFAPYDGAGHTWAGLLAPGTNALNESLVPLPTARQKPEPYPGQAEGQPWTDATGSRVQ</sequence>
<dbReference type="EMBL" id="BAABBB010000006">
    <property type="protein sequence ID" value="GAA3523880.1"/>
    <property type="molecule type" value="Genomic_DNA"/>
</dbReference>
<gene>
    <name evidence="3" type="ORF">GCM10022263_10280</name>
</gene>
<dbReference type="RefSeq" id="WP_218235555.1">
    <property type="nucleotide sequence ID" value="NZ_BAABBB010000006.1"/>
</dbReference>
<dbReference type="InterPro" id="IPR003399">
    <property type="entry name" value="Mce/MlaD"/>
</dbReference>
<reference evidence="4" key="1">
    <citation type="journal article" date="2019" name="Int. J. Syst. Evol. Microbiol.">
        <title>The Global Catalogue of Microorganisms (GCM) 10K type strain sequencing project: providing services to taxonomists for standard genome sequencing and annotation.</title>
        <authorList>
            <consortium name="The Broad Institute Genomics Platform"/>
            <consortium name="The Broad Institute Genome Sequencing Center for Infectious Disease"/>
            <person name="Wu L."/>
            <person name="Ma J."/>
        </authorList>
    </citation>
    <scope>NUCLEOTIDE SEQUENCE [LARGE SCALE GENOMIC DNA]</scope>
    <source>
        <strain evidence="4">JCM 17460</strain>
    </source>
</reference>
<dbReference type="Pfam" id="PF02470">
    <property type="entry name" value="MlaD"/>
    <property type="match status" value="1"/>
</dbReference>
<name>A0ABP6UZ99_9ACTN</name>
<keyword evidence="4" id="KW-1185">Reference proteome</keyword>
<evidence type="ECO:0000259" key="2">
    <source>
        <dbReference type="Pfam" id="PF02470"/>
    </source>
</evidence>
<comment type="caution">
    <text evidence="3">The sequence shown here is derived from an EMBL/GenBank/DDBJ whole genome shotgun (WGS) entry which is preliminary data.</text>
</comment>
<dbReference type="PANTHER" id="PTHR33371">
    <property type="entry name" value="INTERMEMBRANE PHOSPHOLIPID TRANSPORT SYSTEM BINDING PROTEIN MLAD-RELATED"/>
    <property type="match status" value="1"/>
</dbReference>
<dbReference type="Proteomes" id="UP001500301">
    <property type="component" value="Unassembled WGS sequence"/>
</dbReference>
<evidence type="ECO:0000313" key="4">
    <source>
        <dbReference type="Proteomes" id="UP001500301"/>
    </source>
</evidence>
<dbReference type="PANTHER" id="PTHR33371:SF4">
    <property type="entry name" value="INTERMEMBRANE PHOSPHOLIPID TRANSPORT SYSTEM BINDING PROTEIN MLAD"/>
    <property type="match status" value="1"/>
</dbReference>
<feature type="domain" description="Mce/MlaD" evidence="2">
    <location>
        <begin position="28"/>
        <end position="103"/>
    </location>
</feature>
<evidence type="ECO:0000313" key="3">
    <source>
        <dbReference type="EMBL" id="GAA3523880.1"/>
    </source>
</evidence>
<proteinExistence type="predicted"/>
<accession>A0ABP6UZ99</accession>
<feature type="region of interest" description="Disordered" evidence="1">
    <location>
        <begin position="378"/>
        <end position="407"/>
    </location>
</feature>
<protein>
    <recommendedName>
        <fullName evidence="2">Mce/MlaD domain-containing protein</fullName>
    </recommendedName>
</protein>
<organism evidence="3 4">
    <name type="scientific">Nocardioides daeguensis</name>
    <dbReference type="NCBI Taxonomy" id="908359"/>
    <lineage>
        <taxon>Bacteria</taxon>
        <taxon>Bacillati</taxon>
        <taxon>Actinomycetota</taxon>
        <taxon>Actinomycetes</taxon>
        <taxon>Propionibacteriales</taxon>
        <taxon>Nocardioidaceae</taxon>
        <taxon>Nocardioides</taxon>
    </lineage>
</organism>